<dbReference type="PANTHER" id="PTHR45663">
    <property type="entry name" value="GEO12009P1"/>
    <property type="match status" value="1"/>
</dbReference>
<dbReference type="AlphaFoldDB" id="A0A059FSD6"/>
<dbReference type="PANTHER" id="PTHR45663:SF11">
    <property type="entry name" value="GEO12009P1"/>
    <property type="match status" value="1"/>
</dbReference>
<organism evidence="6 7">
    <name type="scientific">Hyphomonas johnsonii MHS-2</name>
    <dbReference type="NCBI Taxonomy" id="1280950"/>
    <lineage>
        <taxon>Bacteria</taxon>
        <taxon>Pseudomonadati</taxon>
        <taxon>Pseudomonadota</taxon>
        <taxon>Alphaproteobacteria</taxon>
        <taxon>Hyphomonadales</taxon>
        <taxon>Hyphomonadaceae</taxon>
        <taxon>Hyphomonas</taxon>
    </lineage>
</organism>
<keyword evidence="2" id="KW-0249">Electron transport</keyword>
<dbReference type="Gene3D" id="3.40.30.10">
    <property type="entry name" value="Glutaredoxin"/>
    <property type="match status" value="1"/>
</dbReference>
<dbReference type="STRING" id="1280950.HJO_06015"/>
<evidence type="ECO:0000256" key="4">
    <source>
        <dbReference type="ARBA" id="ARBA00023284"/>
    </source>
</evidence>
<feature type="domain" description="Thioredoxin" evidence="5">
    <location>
        <begin position="17"/>
        <end position="149"/>
    </location>
</feature>
<dbReference type="Proteomes" id="UP000025171">
    <property type="component" value="Unassembled WGS sequence"/>
</dbReference>
<dbReference type="Pfam" id="PF00085">
    <property type="entry name" value="Thioredoxin"/>
    <property type="match status" value="1"/>
</dbReference>
<dbReference type="InterPro" id="IPR036249">
    <property type="entry name" value="Thioredoxin-like_sf"/>
</dbReference>
<dbReference type="CDD" id="cd02947">
    <property type="entry name" value="TRX_family"/>
    <property type="match status" value="1"/>
</dbReference>
<dbReference type="InterPro" id="IPR017937">
    <property type="entry name" value="Thioredoxin_CS"/>
</dbReference>
<dbReference type="SUPFAM" id="SSF52833">
    <property type="entry name" value="Thioredoxin-like"/>
    <property type="match status" value="1"/>
</dbReference>
<accession>A0A059FSD6</accession>
<sequence length="155" mass="16421">MTDSPPSHQMLVCHACGAVNRTAFGRDLTHGTCGKCHQSLATPSPVDIDAAMLSKLQRRDTGAFVLDVWAPWCGPCRMMAPAYQEAAATLASRVRLFKLDSDKNQSASAALGVRGIPTLVAYANGTKVAHQAGALAGDALTRWILSTFNMTGDFA</sequence>
<proteinExistence type="predicted"/>
<keyword evidence="4" id="KW-0676">Redox-active center</keyword>
<keyword evidence="3" id="KW-1015">Disulfide bond</keyword>
<dbReference type="RefSeq" id="WP_084141620.1">
    <property type="nucleotide sequence ID" value="NZ_ARYK01000002.1"/>
</dbReference>
<evidence type="ECO:0000313" key="6">
    <source>
        <dbReference type="EMBL" id="KCZ93388.1"/>
    </source>
</evidence>
<protein>
    <submittedName>
        <fullName evidence="6">Putative thioredoxin</fullName>
    </submittedName>
</protein>
<dbReference type="GO" id="GO:0015035">
    <property type="term" value="F:protein-disulfide reductase activity"/>
    <property type="evidence" value="ECO:0007669"/>
    <property type="project" value="TreeGrafter"/>
</dbReference>
<dbReference type="EMBL" id="ARYK01000002">
    <property type="protein sequence ID" value="KCZ93388.1"/>
    <property type="molecule type" value="Genomic_DNA"/>
</dbReference>
<name>A0A059FSD6_9PROT</name>
<dbReference type="eggNOG" id="COG0526">
    <property type="taxonomic scope" value="Bacteria"/>
</dbReference>
<evidence type="ECO:0000259" key="5">
    <source>
        <dbReference type="PROSITE" id="PS51352"/>
    </source>
</evidence>
<dbReference type="PRINTS" id="PR00421">
    <property type="entry name" value="THIOREDOXIN"/>
</dbReference>
<dbReference type="GO" id="GO:0005829">
    <property type="term" value="C:cytosol"/>
    <property type="evidence" value="ECO:0007669"/>
    <property type="project" value="TreeGrafter"/>
</dbReference>
<dbReference type="GO" id="GO:0045454">
    <property type="term" value="P:cell redox homeostasis"/>
    <property type="evidence" value="ECO:0007669"/>
    <property type="project" value="TreeGrafter"/>
</dbReference>
<dbReference type="InterPro" id="IPR013766">
    <property type="entry name" value="Thioredoxin_domain"/>
</dbReference>
<comment type="caution">
    <text evidence="6">The sequence shown here is derived from an EMBL/GenBank/DDBJ whole genome shotgun (WGS) entry which is preliminary data.</text>
</comment>
<gene>
    <name evidence="6" type="ORF">HJO_06015</name>
</gene>
<evidence type="ECO:0000256" key="3">
    <source>
        <dbReference type="ARBA" id="ARBA00023157"/>
    </source>
</evidence>
<dbReference type="PROSITE" id="PS00194">
    <property type="entry name" value="THIOREDOXIN_1"/>
    <property type="match status" value="1"/>
</dbReference>
<evidence type="ECO:0000256" key="1">
    <source>
        <dbReference type="ARBA" id="ARBA00022448"/>
    </source>
</evidence>
<dbReference type="OrthoDB" id="9790390at2"/>
<keyword evidence="7" id="KW-1185">Reference proteome</keyword>
<evidence type="ECO:0000313" key="7">
    <source>
        <dbReference type="Proteomes" id="UP000025171"/>
    </source>
</evidence>
<keyword evidence="1" id="KW-0813">Transport</keyword>
<evidence type="ECO:0000256" key="2">
    <source>
        <dbReference type="ARBA" id="ARBA00022982"/>
    </source>
</evidence>
<dbReference type="PROSITE" id="PS51352">
    <property type="entry name" value="THIOREDOXIN_2"/>
    <property type="match status" value="1"/>
</dbReference>
<dbReference type="PATRIC" id="fig|1280950.3.peg.1212"/>
<reference evidence="6 7" key="1">
    <citation type="journal article" date="2014" name="Antonie Van Leeuwenhoek">
        <title>Hyphomonas beringensis sp. nov. and Hyphomonas chukchiensis sp. nov., isolated from surface seawater of the Bering Sea and Chukchi Sea.</title>
        <authorList>
            <person name="Li C."/>
            <person name="Lai Q."/>
            <person name="Li G."/>
            <person name="Dong C."/>
            <person name="Wang J."/>
            <person name="Liao Y."/>
            <person name="Shao Z."/>
        </authorList>
    </citation>
    <scope>NUCLEOTIDE SEQUENCE [LARGE SCALE GENOMIC DNA]</scope>
    <source>
        <strain evidence="6 7">MHS-2</strain>
    </source>
</reference>
<dbReference type="Gene3D" id="2.30.30.380">
    <property type="entry name" value="Zn-finger domain of Sec23/24"/>
    <property type="match status" value="1"/>
</dbReference>